<evidence type="ECO:0000313" key="10">
    <source>
        <dbReference type="Proteomes" id="UP000038040"/>
    </source>
</evidence>
<dbReference type="EC" id="2.7.7.18" evidence="7"/>
<reference evidence="9 11" key="2">
    <citation type="submission" date="2018-11" db="EMBL/GenBank/DDBJ databases">
        <authorList>
            <consortium name="Pathogen Informatics"/>
        </authorList>
    </citation>
    <scope>NUCLEOTIDE SEQUENCE [LARGE SCALE GENOMIC DNA]</scope>
</reference>
<keyword evidence="1 7" id="KW-0662">Pyridine nucleotide biosynthesis</keyword>
<accession>A0A0N4U777</accession>
<dbReference type="OrthoDB" id="422187at2759"/>
<keyword evidence="11" id="KW-1185">Reference proteome</keyword>
<dbReference type="GO" id="GO:0005524">
    <property type="term" value="F:ATP binding"/>
    <property type="evidence" value="ECO:0007669"/>
    <property type="project" value="UniProtKB-KW"/>
</dbReference>
<dbReference type="GO" id="GO:0000309">
    <property type="term" value="F:nicotinamide-nucleotide adenylyltransferase activity"/>
    <property type="evidence" value="ECO:0007669"/>
    <property type="project" value="UniProtKB-EC"/>
</dbReference>
<evidence type="ECO:0000256" key="4">
    <source>
        <dbReference type="ARBA" id="ARBA00022741"/>
    </source>
</evidence>
<sequence>MNMVEGKRLALLACGSFNPPTIMHLRMFECARDYMEHTHGYKVVEGIISPVGDSYKKLDLVPAKHRLQMAELSVFNSKWIRVDPWECSQGHWMRTLLVLRHFKELLEVKYCRKDLPRLMLLCGGDFVDSFPQLTSNGARLWEPNDLIEIVRDFGLVVLKRQGSDPKQTLKNLNFLDNFLSNVFLFEDDIMPNDISSTRLRAAVSRGQSIKYCTGDSVVEYIRLNGLYR</sequence>
<dbReference type="Proteomes" id="UP000038040">
    <property type="component" value="Unplaced"/>
</dbReference>
<dbReference type="EC" id="2.7.7.1" evidence="7"/>
<evidence type="ECO:0000256" key="2">
    <source>
        <dbReference type="ARBA" id="ARBA00022679"/>
    </source>
</evidence>
<dbReference type="InterPro" id="IPR004821">
    <property type="entry name" value="Cyt_trans-like"/>
</dbReference>
<dbReference type="Gene3D" id="3.40.50.620">
    <property type="entry name" value="HUPs"/>
    <property type="match status" value="1"/>
</dbReference>
<dbReference type="PANTHER" id="PTHR12039:SF0">
    <property type="entry name" value="NICOTINAMIDE-NUCLEOTIDE ADENYLYLTRANSFERASE"/>
    <property type="match status" value="1"/>
</dbReference>
<dbReference type="STRING" id="318479.A0A0N4U777"/>
<evidence type="ECO:0000256" key="1">
    <source>
        <dbReference type="ARBA" id="ARBA00022642"/>
    </source>
</evidence>
<keyword evidence="2 7" id="KW-0808">Transferase</keyword>
<dbReference type="GO" id="GO:0009435">
    <property type="term" value="P:NAD+ biosynthetic process"/>
    <property type="evidence" value="ECO:0007669"/>
    <property type="project" value="UniProtKB-UniPathway"/>
</dbReference>
<dbReference type="NCBIfam" id="TIGR00482">
    <property type="entry name" value="nicotinate (nicotinamide) nucleotide adenylyltransferase"/>
    <property type="match status" value="1"/>
</dbReference>
<dbReference type="Pfam" id="PF01467">
    <property type="entry name" value="CTP_transf_like"/>
    <property type="match status" value="1"/>
</dbReference>
<keyword evidence="5 7" id="KW-0067">ATP-binding</keyword>
<comment type="similarity">
    <text evidence="7">Belongs to the eukaryotic NMN adenylyltransferase family.</text>
</comment>
<dbReference type="InterPro" id="IPR014729">
    <property type="entry name" value="Rossmann-like_a/b/a_fold"/>
</dbReference>
<evidence type="ECO:0000259" key="8">
    <source>
        <dbReference type="Pfam" id="PF01467"/>
    </source>
</evidence>
<comment type="pathway">
    <text evidence="7">Cofactor biosynthesis; NAD(+) biosynthesis; NAD(+) from nicotinamide D-ribonucleotide: step 1/1.</text>
</comment>
<keyword evidence="4 7" id="KW-0547">Nucleotide-binding</keyword>
<dbReference type="EMBL" id="UYYG01000001">
    <property type="protein sequence ID" value="VDN50082.1"/>
    <property type="molecule type" value="Genomic_DNA"/>
</dbReference>
<dbReference type="InterPro" id="IPR051182">
    <property type="entry name" value="Euk_NMN_adenylyltrnsfrase"/>
</dbReference>
<organism evidence="10 12">
    <name type="scientific">Dracunculus medinensis</name>
    <name type="common">Guinea worm</name>
    <dbReference type="NCBI Taxonomy" id="318479"/>
    <lineage>
        <taxon>Eukaryota</taxon>
        <taxon>Metazoa</taxon>
        <taxon>Ecdysozoa</taxon>
        <taxon>Nematoda</taxon>
        <taxon>Chromadorea</taxon>
        <taxon>Rhabditida</taxon>
        <taxon>Spirurina</taxon>
        <taxon>Dracunculoidea</taxon>
        <taxon>Dracunculidae</taxon>
        <taxon>Dracunculus</taxon>
    </lineage>
</organism>
<dbReference type="InterPro" id="IPR005248">
    <property type="entry name" value="NadD/NMNAT"/>
</dbReference>
<proteinExistence type="inferred from homology"/>
<comment type="catalytic activity">
    <reaction evidence="7">
        <text>beta-nicotinamide D-ribonucleotide + ATP + H(+) = diphosphate + NAD(+)</text>
        <dbReference type="Rhea" id="RHEA:21360"/>
        <dbReference type="ChEBI" id="CHEBI:14649"/>
        <dbReference type="ChEBI" id="CHEBI:15378"/>
        <dbReference type="ChEBI" id="CHEBI:30616"/>
        <dbReference type="ChEBI" id="CHEBI:33019"/>
        <dbReference type="ChEBI" id="CHEBI:57540"/>
        <dbReference type="EC" id="2.7.7.1"/>
    </reaction>
</comment>
<evidence type="ECO:0000256" key="5">
    <source>
        <dbReference type="ARBA" id="ARBA00022840"/>
    </source>
</evidence>
<reference evidence="12" key="1">
    <citation type="submission" date="2017-02" db="UniProtKB">
        <authorList>
            <consortium name="WormBaseParasite"/>
        </authorList>
    </citation>
    <scope>IDENTIFICATION</scope>
</reference>
<keyword evidence="3 7" id="KW-0548">Nucleotidyltransferase</keyword>
<evidence type="ECO:0000313" key="12">
    <source>
        <dbReference type="WBParaSite" id="DME_0000282601-mRNA-1"/>
    </source>
</evidence>
<name>A0A0N4U777_DRAME</name>
<evidence type="ECO:0000313" key="9">
    <source>
        <dbReference type="EMBL" id="VDN50082.1"/>
    </source>
</evidence>
<dbReference type="Proteomes" id="UP000274756">
    <property type="component" value="Unassembled WGS sequence"/>
</dbReference>
<evidence type="ECO:0000256" key="3">
    <source>
        <dbReference type="ARBA" id="ARBA00022695"/>
    </source>
</evidence>
<dbReference type="WBParaSite" id="DME_0000282601-mRNA-1">
    <property type="protein sequence ID" value="DME_0000282601-mRNA-1"/>
    <property type="gene ID" value="DME_0000282601"/>
</dbReference>
<dbReference type="PANTHER" id="PTHR12039">
    <property type="entry name" value="NICOTINAMIDE MONONUCLEOTIDE ADENYLYLTRANSFERASE"/>
    <property type="match status" value="1"/>
</dbReference>
<dbReference type="FunFam" id="3.40.50.620:FF:000181">
    <property type="entry name" value="Nicotinamide/nicotinic acid mononucleotide adenylyltransferase 3"/>
    <property type="match status" value="1"/>
</dbReference>
<dbReference type="UniPathway" id="UPA00253">
    <property type="reaction ID" value="UER00600"/>
</dbReference>
<dbReference type="AlphaFoldDB" id="A0A0N4U777"/>
<feature type="domain" description="Cytidyltransferase-like" evidence="8">
    <location>
        <begin position="12"/>
        <end position="201"/>
    </location>
</feature>
<keyword evidence="6 7" id="KW-0520">NAD</keyword>
<comment type="catalytic activity">
    <reaction evidence="7">
        <text>nicotinate beta-D-ribonucleotide + ATP + H(+) = deamido-NAD(+) + diphosphate</text>
        <dbReference type="Rhea" id="RHEA:22860"/>
        <dbReference type="ChEBI" id="CHEBI:15378"/>
        <dbReference type="ChEBI" id="CHEBI:30616"/>
        <dbReference type="ChEBI" id="CHEBI:33019"/>
        <dbReference type="ChEBI" id="CHEBI:57502"/>
        <dbReference type="ChEBI" id="CHEBI:58437"/>
        <dbReference type="EC" id="2.7.7.18"/>
    </reaction>
</comment>
<dbReference type="GO" id="GO:0004515">
    <property type="term" value="F:nicotinate-nucleotide adenylyltransferase activity"/>
    <property type="evidence" value="ECO:0007669"/>
    <property type="project" value="UniProtKB-EC"/>
</dbReference>
<gene>
    <name evidence="9" type="ORF">DME_LOCUS55</name>
</gene>
<evidence type="ECO:0000256" key="7">
    <source>
        <dbReference type="RuleBase" id="RU362021"/>
    </source>
</evidence>
<evidence type="ECO:0000313" key="11">
    <source>
        <dbReference type="Proteomes" id="UP000274756"/>
    </source>
</evidence>
<evidence type="ECO:0000256" key="6">
    <source>
        <dbReference type="ARBA" id="ARBA00023027"/>
    </source>
</evidence>
<dbReference type="SUPFAM" id="SSF52374">
    <property type="entry name" value="Nucleotidylyl transferase"/>
    <property type="match status" value="1"/>
</dbReference>
<protein>
    <recommendedName>
        <fullName evidence="7">Nicotinamide-nucleotide adenylyltransferase</fullName>
        <ecNumber evidence="7">2.7.7.1</ecNumber>
        <ecNumber evidence="7">2.7.7.18</ecNumber>
    </recommendedName>
</protein>